<dbReference type="PROSITE" id="PS51257">
    <property type="entry name" value="PROKAR_LIPOPROTEIN"/>
    <property type="match status" value="1"/>
</dbReference>
<proteinExistence type="predicted"/>
<keyword evidence="2" id="KW-1185">Reference proteome</keyword>
<sequence>MKSKYCGILIAICISLFTACVKDEGNYSYGNQTDYFIDSTSVSSFFTLKQNEQLIVEPSLANGVSGNGLNYEWFLKQESFAVDPSTGGYYDVKIGTDRQLNYKITEKPGSYILVLYIKDSNNGGITQLLKRQLTVSSFASPGWMVLHGDGISSDISIVVNNRFTPAAPLSADYVQEDVFSLTNGKKIEGEGAGLFYLEDRWVEVFTKGDKGGYRVSGNDLRTLNPYSGMFVMPPAAPDIRYDVYASWSYNELLVNKGDLYFASQPEVYKYFPYGVKCFGEDYVAAPFLASINLYFTYYGVFYDTKHKRFLYIDYERNVKQFAAPGPNAAFDMRNVGKEMVYAEHGFDNRWFCLMQDAGAPASRELFVSKFNTYDDGNRALARIDISAAQGMAASTFFAFGNRGNIFYHADATHIYQNNYTGDKSSSLRMDVGGSFPGYEVTRMNVFKWRNHPYDGRLLMVALYNAAEKKGKLLQIDINEVSGVFGSIKEYDGFGKITAMNYKLK</sequence>
<accession>A0A4Q7MQP1</accession>
<name>A0A4Q7MQP1_9BACT</name>
<protein>
    <submittedName>
        <fullName evidence="1">PKD family protein</fullName>
    </submittedName>
</protein>
<evidence type="ECO:0000313" key="2">
    <source>
        <dbReference type="Proteomes" id="UP000293874"/>
    </source>
</evidence>
<dbReference type="AlphaFoldDB" id="A0A4Q7MQP1"/>
<reference evidence="1 2" key="1">
    <citation type="submission" date="2019-02" db="EMBL/GenBank/DDBJ databases">
        <title>Genomic Encyclopedia of Type Strains, Phase IV (KMG-IV): sequencing the most valuable type-strain genomes for metagenomic binning, comparative biology and taxonomic classification.</title>
        <authorList>
            <person name="Goeker M."/>
        </authorList>
    </citation>
    <scope>NUCLEOTIDE SEQUENCE [LARGE SCALE GENOMIC DNA]</scope>
    <source>
        <strain evidence="1 2">DSM 18116</strain>
    </source>
</reference>
<evidence type="ECO:0000313" key="1">
    <source>
        <dbReference type="EMBL" id="RZS70857.1"/>
    </source>
</evidence>
<dbReference type="RefSeq" id="WP_130541409.1">
    <property type="nucleotide sequence ID" value="NZ_CP042431.1"/>
</dbReference>
<dbReference type="Proteomes" id="UP000293874">
    <property type="component" value="Unassembled WGS sequence"/>
</dbReference>
<organism evidence="1 2">
    <name type="scientific">Pseudobacter ginsenosidimutans</name>
    <dbReference type="NCBI Taxonomy" id="661488"/>
    <lineage>
        <taxon>Bacteria</taxon>
        <taxon>Pseudomonadati</taxon>
        <taxon>Bacteroidota</taxon>
        <taxon>Chitinophagia</taxon>
        <taxon>Chitinophagales</taxon>
        <taxon>Chitinophagaceae</taxon>
        <taxon>Pseudobacter</taxon>
    </lineage>
</organism>
<dbReference type="OrthoDB" id="1094435at2"/>
<comment type="caution">
    <text evidence="1">The sequence shown here is derived from an EMBL/GenBank/DDBJ whole genome shotgun (WGS) entry which is preliminary data.</text>
</comment>
<gene>
    <name evidence="1" type="ORF">EV199_2753</name>
</gene>
<dbReference type="EMBL" id="SGXA01000002">
    <property type="protein sequence ID" value="RZS70857.1"/>
    <property type="molecule type" value="Genomic_DNA"/>
</dbReference>
<dbReference type="Pfam" id="PF16407">
    <property type="entry name" value="PKD_2"/>
    <property type="match status" value="1"/>
</dbReference>
<dbReference type="InterPro" id="IPR032183">
    <property type="entry name" value="PKD-like"/>
</dbReference>